<comment type="caution">
    <text evidence="1">The sequence shown here is derived from an EMBL/GenBank/DDBJ whole genome shotgun (WGS) entry which is preliminary data.</text>
</comment>
<dbReference type="InterPro" id="IPR003735">
    <property type="entry name" value="Metal_Tscrpt_repr"/>
</dbReference>
<name>A0A329URK5_9FIRM</name>
<dbReference type="PANTHER" id="PTHR33677:SF3">
    <property type="entry name" value="COPPER-SENSING TRANSCRIPTIONAL REPRESSOR RICR"/>
    <property type="match status" value="1"/>
</dbReference>
<accession>A0A329URK5</accession>
<keyword evidence="2" id="KW-1185">Reference proteome</keyword>
<reference evidence="1 2" key="1">
    <citation type="submission" date="2018-02" db="EMBL/GenBank/DDBJ databases">
        <title>Complete genome sequencing of Faecalibacterium prausnitzii strains isolated from the human gut.</title>
        <authorList>
            <person name="Fitzgerald B.C."/>
            <person name="Shkoporov A.N."/>
            <person name="Ross P.R."/>
            <person name="Hill C."/>
        </authorList>
    </citation>
    <scope>NUCLEOTIDE SEQUENCE [LARGE SCALE GENOMIC DNA]</scope>
    <source>
        <strain evidence="1 2">APC922/41-1</strain>
    </source>
</reference>
<dbReference type="InterPro" id="IPR038390">
    <property type="entry name" value="Metal_Tscrpt_repr_sf"/>
</dbReference>
<dbReference type="CDD" id="cd10156">
    <property type="entry name" value="FpFrmR-Cterm-like_DUF156"/>
    <property type="match status" value="1"/>
</dbReference>
<dbReference type="Gene3D" id="1.20.58.1000">
    <property type="entry name" value="Metal-sensitive repressor, helix protomer"/>
    <property type="match status" value="1"/>
</dbReference>
<dbReference type="Pfam" id="PF02583">
    <property type="entry name" value="Trns_repr_metal"/>
    <property type="match status" value="1"/>
</dbReference>
<dbReference type="EMBL" id="PRLC01000002">
    <property type="protein sequence ID" value="RAW63200.1"/>
    <property type="molecule type" value="Genomic_DNA"/>
</dbReference>
<evidence type="ECO:0000313" key="2">
    <source>
        <dbReference type="Proteomes" id="UP000250429"/>
    </source>
</evidence>
<dbReference type="GO" id="GO:0045892">
    <property type="term" value="P:negative regulation of DNA-templated transcription"/>
    <property type="evidence" value="ECO:0007669"/>
    <property type="project" value="UniProtKB-ARBA"/>
</dbReference>
<gene>
    <name evidence="1" type="ORF">C4N23_02105</name>
</gene>
<sequence length="127" mass="14382">MREATEKCPRCCDTANADDREVREAEAETESSSCCCRHKKRSEEEYKSLIHRLNRIEGQIRGIRGMVEKDIYCADILVQVAAVNSALNGFSKELLAQHVRTCVADDLRAGSEEKLDELIKLLPKLMK</sequence>
<dbReference type="Proteomes" id="UP000250429">
    <property type="component" value="Unassembled WGS sequence"/>
</dbReference>
<dbReference type="PANTHER" id="PTHR33677">
    <property type="entry name" value="TRANSCRIPTIONAL REPRESSOR FRMR-RELATED"/>
    <property type="match status" value="1"/>
</dbReference>
<dbReference type="RefSeq" id="WP_112143706.1">
    <property type="nucleotide sequence ID" value="NZ_PRLC01000002.1"/>
</dbReference>
<proteinExistence type="predicted"/>
<organism evidence="1 2">
    <name type="scientific">Faecalibacterium hattorii</name>
    <dbReference type="NCBI Taxonomy" id="2935520"/>
    <lineage>
        <taxon>Bacteria</taxon>
        <taxon>Bacillati</taxon>
        <taxon>Bacillota</taxon>
        <taxon>Clostridia</taxon>
        <taxon>Eubacteriales</taxon>
        <taxon>Oscillospiraceae</taxon>
        <taxon>Faecalibacterium</taxon>
    </lineage>
</organism>
<dbReference type="AlphaFoldDB" id="A0A329URK5"/>
<dbReference type="GO" id="GO:0046872">
    <property type="term" value="F:metal ion binding"/>
    <property type="evidence" value="ECO:0007669"/>
    <property type="project" value="InterPro"/>
</dbReference>
<evidence type="ECO:0000313" key="1">
    <source>
        <dbReference type="EMBL" id="RAW63200.1"/>
    </source>
</evidence>
<protein>
    <submittedName>
        <fullName evidence="1">Protein FrmR</fullName>
    </submittedName>
</protein>
<dbReference type="GO" id="GO:0003677">
    <property type="term" value="F:DNA binding"/>
    <property type="evidence" value="ECO:0007669"/>
    <property type="project" value="InterPro"/>
</dbReference>